<dbReference type="SUPFAM" id="SSF47699">
    <property type="entry name" value="Bifunctional inhibitor/lipid-transfer protein/seed storage 2S albumin"/>
    <property type="match status" value="1"/>
</dbReference>
<accession>A0AAE1S6V9</accession>
<evidence type="ECO:0000313" key="3">
    <source>
        <dbReference type="Proteomes" id="UP001291623"/>
    </source>
</evidence>
<comment type="similarity">
    <text evidence="1">Belongs to the plant LTP family.</text>
</comment>
<sequence>MEELSIPLPGATALDTPENVTCHDVINYFAYCQEFVDGDEDNPTPVCCENLHIMNDKVRQEERGARRYCFCIEVFCDTISKPHPPYLYSRIEDLNTKCNIHRSFPISEHMDCTNNKQQHWPLRGNQPMAINSNSFGPEMQCQTVATR</sequence>
<dbReference type="EMBL" id="JAVYJV010000008">
    <property type="protein sequence ID" value="KAK4364069.1"/>
    <property type="molecule type" value="Genomic_DNA"/>
</dbReference>
<gene>
    <name evidence="2" type="ORF">RND71_015427</name>
</gene>
<reference evidence="2" key="1">
    <citation type="submission" date="2023-12" db="EMBL/GenBank/DDBJ databases">
        <title>Genome assembly of Anisodus tanguticus.</title>
        <authorList>
            <person name="Wang Y.-J."/>
        </authorList>
    </citation>
    <scope>NUCLEOTIDE SEQUENCE</scope>
    <source>
        <strain evidence="2">KB-2021</strain>
        <tissue evidence="2">Leaf</tissue>
    </source>
</reference>
<dbReference type="InterPro" id="IPR000528">
    <property type="entry name" value="Plant_nsLTP"/>
</dbReference>
<dbReference type="InterPro" id="IPR036312">
    <property type="entry name" value="Bifun_inhib/LTP/seed_sf"/>
</dbReference>
<dbReference type="PANTHER" id="PTHR33076">
    <property type="entry name" value="NON-SPECIFIC LIPID-TRANSFER PROTEIN 2-RELATED"/>
    <property type="match status" value="1"/>
</dbReference>
<evidence type="ECO:0008006" key="4">
    <source>
        <dbReference type="Google" id="ProtNLM"/>
    </source>
</evidence>
<dbReference type="GO" id="GO:0008289">
    <property type="term" value="F:lipid binding"/>
    <property type="evidence" value="ECO:0007669"/>
    <property type="project" value="InterPro"/>
</dbReference>
<comment type="caution">
    <text evidence="2">The sequence shown here is derived from an EMBL/GenBank/DDBJ whole genome shotgun (WGS) entry which is preliminary data.</text>
</comment>
<protein>
    <recommendedName>
        <fullName evidence="4">Bifunctional inhibitor/plant lipid transfer protein/seed storage helical domain-containing protein</fullName>
    </recommendedName>
</protein>
<dbReference type="AlphaFoldDB" id="A0AAE1S6V9"/>
<proteinExistence type="inferred from homology"/>
<organism evidence="2 3">
    <name type="scientific">Anisodus tanguticus</name>
    <dbReference type="NCBI Taxonomy" id="243964"/>
    <lineage>
        <taxon>Eukaryota</taxon>
        <taxon>Viridiplantae</taxon>
        <taxon>Streptophyta</taxon>
        <taxon>Embryophyta</taxon>
        <taxon>Tracheophyta</taxon>
        <taxon>Spermatophyta</taxon>
        <taxon>Magnoliopsida</taxon>
        <taxon>eudicotyledons</taxon>
        <taxon>Gunneridae</taxon>
        <taxon>Pentapetalae</taxon>
        <taxon>asterids</taxon>
        <taxon>lamiids</taxon>
        <taxon>Solanales</taxon>
        <taxon>Solanaceae</taxon>
        <taxon>Solanoideae</taxon>
        <taxon>Hyoscyameae</taxon>
        <taxon>Anisodus</taxon>
    </lineage>
</organism>
<keyword evidence="3" id="KW-1185">Reference proteome</keyword>
<name>A0AAE1S6V9_9SOLA</name>
<dbReference type="Proteomes" id="UP001291623">
    <property type="component" value="Unassembled WGS sequence"/>
</dbReference>
<dbReference type="GO" id="GO:0006869">
    <property type="term" value="P:lipid transport"/>
    <property type="evidence" value="ECO:0007669"/>
    <property type="project" value="InterPro"/>
</dbReference>
<evidence type="ECO:0000256" key="1">
    <source>
        <dbReference type="ARBA" id="ARBA00009748"/>
    </source>
</evidence>
<evidence type="ECO:0000313" key="2">
    <source>
        <dbReference type="EMBL" id="KAK4364069.1"/>
    </source>
</evidence>
<dbReference type="Gene3D" id="1.10.110.10">
    <property type="entry name" value="Plant lipid-transfer and hydrophobic proteins"/>
    <property type="match status" value="1"/>
</dbReference>